<keyword evidence="2" id="KW-1133">Transmembrane helix</keyword>
<sequence>MTGTALLTGAIATTVNTVNTIINKKIDKSFTEEVKLMQVKEEYNSSKAGASSTGSSSPNSPKLDPSLPKPGDDGPAAFSIEPSADIDTIMALLNANYVVHICIRMFIWSIFILFLSNKVVNNQWKL</sequence>
<evidence type="ECO:0000313" key="3">
    <source>
        <dbReference type="EMBL" id="APB96797.1"/>
    </source>
</evidence>
<feature type="compositionally biased region" description="Low complexity" evidence="1">
    <location>
        <begin position="45"/>
        <end position="62"/>
    </location>
</feature>
<accession>A0A1J0D056</accession>
<reference evidence="3" key="1">
    <citation type="journal article" date="2017" name="Mycologia">
        <title>Epichloe hybrida sp. nov., an emerging model system for investigating fungal allopolyploidy.</title>
        <authorList>
            <person name="Campbell M.A."/>
            <person name="Tapper B.A."/>
            <person name="Johnson R.D."/>
            <person name="Mace W."/>
            <person name="Ram A."/>
            <person name="Lukito Y."/>
            <person name="Dupont P.-Y."/>
            <person name="Johnson L.J."/>
            <person name="Scott D.B."/>
            <person name="Ganley A.R.D."/>
            <person name="Cox M.P."/>
        </authorList>
    </citation>
    <scope>NUCLEOTIDE SEQUENCE</scope>
    <source>
        <strain evidence="3">AR5</strain>
    </source>
</reference>
<dbReference type="RefSeq" id="YP_009327838.1">
    <property type="nucleotide sequence ID" value="NC_032064.1"/>
</dbReference>
<proteinExistence type="predicted"/>
<feature type="transmembrane region" description="Helical" evidence="2">
    <location>
        <begin position="97"/>
        <end position="116"/>
    </location>
</feature>
<evidence type="ECO:0000256" key="1">
    <source>
        <dbReference type="SAM" id="MobiDB-lite"/>
    </source>
</evidence>
<name>A0A1J0D056_9HYPO</name>
<dbReference type="EMBL" id="KX066186">
    <property type="protein sequence ID" value="APB96797.1"/>
    <property type="molecule type" value="Genomic_DNA"/>
</dbReference>
<dbReference type="AlphaFoldDB" id="A0A1J0D056"/>
<feature type="region of interest" description="Disordered" evidence="1">
    <location>
        <begin position="43"/>
        <end position="78"/>
    </location>
</feature>
<dbReference type="GeneID" id="30513416"/>
<keyword evidence="2" id="KW-0472">Membrane</keyword>
<keyword evidence="2" id="KW-0812">Transmembrane</keyword>
<geneLocation type="mitochondrion" evidence="3"/>
<evidence type="ECO:0000256" key="2">
    <source>
        <dbReference type="SAM" id="Phobius"/>
    </source>
</evidence>
<organism evidence="3">
    <name type="scientific">Epichloe festucae</name>
    <dbReference type="NCBI Taxonomy" id="35717"/>
    <lineage>
        <taxon>Eukaryota</taxon>
        <taxon>Fungi</taxon>
        <taxon>Dikarya</taxon>
        <taxon>Ascomycota</taxon>
        <taxon>Pezizomycotina</taxon>
        <taxon>Sordariomycetes</taxon>
        <taxon>Hypocreomycetidae</taxon>
        <taxon>Hypocreales</taxon>
        <taxon>Clavicipitaceae</taxon>
        <taxon>Epichloe</taxon>
    </lineage>
</organism>
<keyword evidence="3" id="KW-0496">Mitochondrion</keyword>
<protein>
    <submittedName>
        <fullName evidence="3">Uncharacterized protein</fullName>
    </submittedName>
</protein>
<gene>
    <name evidence="3" type="primary">orf126</name>
</gene>